<protein>
    <submittedName>
        <fullName evidence="2">MurR/RpiR family transcriptional regulator</fullName>
    </submittedName>
</protein>
<dbReference type="InterPro" id="IPR047640">
    <property type="entry name" value="RpiR-like"/>
</dbReference>
<dbReference type="EMBL" id="JAEPES010000001">
    <property type="protein sequence ID" value="MBK4346349.1"/>
    <property type="molecule type" value="Genomic_DNA"/>
</dbReference>
<dbReference type="Proteomes" id="UP000636458">
    <property type="component" value="Unassembled WGS sequence"/>
</dbReference>
<accession>A0A934SQK0</accession>
<evidence type="ECO:0000313" key="2">
    <source>
        <dbReference type="EMBL" id="MBK4346349.1"/>
    </source>
</evidence>
<dbReference type="GO" id="GO:0003700">
    <property type="term" value="F:DNA-binding transcription factor activity"/>
    <property type="evidence" value="ECO:0007669"/>
    <property type="project" value="InterPro"/>
</dbReference>
<keyword evidence="3" id="KW-1185">Reference proteome</keyword>
<dbReference type="InterPro" id="IPR001347">
    <property type="entry name" value="SIS_dom"/>
</dbReference>
<dbReference type="GO" id="GO:0097367">
    <property type="term" value="F:carbohydrate derivative binding"/>
    <property type="evidence" value="ECO:0007669"/>
    <property type="project" value="InterPro"/>
</dbReference>
<dbReference type="Pfam" id="PF01380">
    <property type="entry name" value="SIS"/>
    <property type="match status" value="1"/>
</dbReference>
<gene>
    <name evidence="2" type="ORF">IV501_01765</name>
</gene>
<dbReference type="PROSITE" id="PS51071">
    <property type="entry name" value="HTH_RPIR"/>
    <property type="match status" value="1"/>
</dbReference>
<dbReference type="Gene3D" id="1.10.10.10">
    <property type="entry name" value="Winged helix-like DNA-binding domain superfamily/Winged helix DNA-binding domain"/>
    <property type="match status" value="1"/>
</dbReference>
<sequence>MKTILERIREQYPALTPQERRAADFMHAHLDDLAVYNATEVAGLSGVSKATVSRLYRRLGFDSAEELRDHVRTLRGAPRVSEHPSDFGAHLDREISNLRMAVSGLDLAAAAGLIAEARRVVVIGFRTSYPMALHLRQQLTQARDAVAVAPQPGQSIGEEIASLDARDVAVLVGFPRRPREFGALVTGLAASPARVVLLTDATGRGYASRVDEIVEIAVGSVTSFDSYAAVASIIGLLASAVLAADPARGRARLAAIGAAYDSLHELE</sequence>
<dbReference type="InterPro" id="IPR009057">
    <property type="entry name" value="Homeodomain-like_sf"/>
</dbReference>
<dbReference type="Gene3D" id="3.40.50.10490">
    <property type="entry name" value="Glucose-6-phosphate isomerase like protein, domain 1"/>
    <property type="match status" value="1"/>
</dbReference>
<evidence type="ECO:0000313" key="3">
    <source>
        <dbReference type="Proteomes" id="UP000636458"/>
    </source>
</evidence>
<dbReference type="InterPro" id="IPR000281">
    <property type="entry name" value="HTH_RpiR"/>
</dbReference>
<dbReference type="InterPro" id="IPR046348">
    <property type="entry name" value="SIS_dom_sf"/>
</dbReference>
<comment type="caution">
    <text evidence="2">The sequence shown here is derived from an EMBL/GenBank/DDBJ whole genome shotgun (WGS) entry which is preliminary data.</text>
</comment>
<dbReference type="PANTHER" id="PTHR30514:SF18">
    <property type="entry name" value="RPIR-FAMILY TRANSCRIPTIONAL REGULATOR"/>
    <property type="match status" value="1"/>
</dbReference>
<dbReference type="Pfam" id="PF01418">
    <property type="entry name" value="HTH_6"/>
    <property type="match status" value="1"/>
</dbReference>
<reference evidence="2" key="1">
    <citation type="submission" date="2021-01" db="EMBL/GenBank/DDBJ databases">
        <title>Lacisediminihabitans sp. nov. strain G11-30, isolated from Antarctic Soil.</title>
        <authorList>
            <person name="Li J."/>
        </authorList>
    </citation>
    <scope>NUCLEOTIDE SEQUENCE</scope>
    <source>
        <strain evidence="2">G11-30</strain>
    </source>
</reference>
<dbReference type="AlphaFoldDB" id="A0A934SQK0"/>
<dbReference type="SUPFAM" id="SSF53697">
    <property type="entry name" value="SIS domain"/>
    <property type="match status" value="1"/>
</dbReference>
<dbReference type="InterPro" id="IPR036388">
    <property type="entry name" value="WH-like_DNA-bd_sf"/>
</dbReference>
<name>A0A934SQK0_9MICO</name>
<dbReference type="PANTHER" id="PTHR30514">
    <property type="entry name" value="GLUCOKINASE"/>
    <property type="match status" value="1"/>
</dbReference>
<proteinExistence type="predicted"/>
<evidence type="ECO:0000259" key="1">
    <source>
        <dbReference type="PROSITE" id="PS51071"/>
    </source>
</evidence>
<feature type="domain" description="HTH rpiR-type" evidence="1">
    <location>
        <begin position="2"/>
        <end position="78"/>
    </location>
</feature>
<organism evidence="2 3">
    <name type="scientific">Lacisediminihabitans changchengi</name>
    <dbReference type="NCBI Taxonomy" id="2787634"/>
    <lineage>
        <taxon>Bacteria</taxon>
        <taxon>Bacillati</taxon>
        <taxon>Actinomycetota</taxon>
        <taxon>Actinomycetes</taxon>
        <taxon>Micrococcales</taxon>
        <taxon>Microbacteriaceae</taxon>
        <taxon>Lacisediminihabitans</taxon>
    </lineage>
</organism>
<dbReference type="GO" id="GO:1901135">
    <property type="term" value="P:carbohydrate derivative metabolic process"/>
    <property type="evidence" value="ECO:0007669"/>
    <property type="project" value="InterPro"/>
</dbReference>
<dbReference type="GO" id="GO:0003677">
    <property type="term" value="F:DNA binding"/>
    <property type="evidence" value="ECO:0007669"/>
    <property type="project" value="InterPro"/>
</dbReference>
<dbReference type="SUPFAM" id="SSF46689">
    <property type="entry name" value="Homeodomain-like"/>
    <property type="match status" value="1"/>
</dbReference>
<dbReference type="RefSeq" id="WP_200554690.1">
    <property type="nucleotide sequence ID" value="NZ_JAEPES010000001.1"/>
</dbReference>